<sequence length="130" mass="14835">MLMNSVSAVNLQQKTMMMCAAVPQIVASRVWMLATSPMNPTLQQKEIFTMVEEKQKAFVDSISDINLQIMSSQSVLLNKWMSSCQRFMLGHYHAFNSFENDIDEETIKILDKGISPYAATVKVNQKRLNR</sequence>
<gene>
    <name evidence="1" type="ORF">AAIR29_04575</name>
</gene>
<evidence type="ECO:0000313" key="1">
    <source>
        <dbReference type="EMBL" id="MEN2750904.1"/>
    </source>
</evidence>
<proteinExistence type="predicted"/>
<keyword evidence="2" id="KW-1185">Reference proteome</keyword>
<dbReference type="EMBL" id="JBDGHN010000002">
    <property type="protein sequence ID" value="MEN2750904.1"/>
    <property type="molecule type" value="Genomic_DNA"/>
</dbReference>
<reference evidence="1 2" key="1">
    <citation type="submission" date="2024-05" db="EMBL/GenBank/DDBJ databases">
        <authorList>
            <person name="Kim H.-Y."/>
            <person name="Kim E."/>
            <person name="Cai Y."/>
            <person name="Yang S.-M."/>
            <person name="Lee W."/>
        </authorList>
    </citation>
    <scope>NUCLEOTIDE SEQUENCE [LARGE SCALE GENOMIC DNA]</scope>
    <source>
        <strain evidence="1 2">FBL11</strain>
    </source>
</reference>
<organism evidence="1 2">
    <name type="scientific">Psychrobacter saeujeotis</name>
    <dbReference type="NCBI Taxonomy" id="3143436"/>
    <lineage>
        <taxon>Bacteria</taxon>
        <taxon>Pseudomonadati</taxon>
        <taxon>Pseudomonadota</taxon>
        <taxon>Gammaproteobacteria</taxon>
        <taxon>Moraxellales</taxon>
        <taxon>Moraxellaceae</taxon>
        <taxon>Psychrobacter</taxon>
    </lineage>
</organism>
<name>A0ABU9X675_9GAMM</name>
<evidence type="ECO:0000313" key="2">
    <source>
        <dbReference type="Proteomes" id="UP001461960"/>
    </source>
</evidence>
<dbReference type="Proteomes" id="UP001461960">
    <property type="component" value="Unassembled WGS sequence"/>
</dbReference>
<dbReference type="RefSeq" id="WP_299220709.1">
    <property type="nucleotide sequence ID" value="NZ_JBDGHN010000002.1"/>
</dbReference>
<accession>A0ABU9X675</accession>
<comment type="caution">
    <text evidence="1">The sequence shown here is derived from an EMBL/GenBank/DDBJ whole genome shotgun (WGS) entry which is preliminary data.</text>
</comment>
<protein>
    <submittedName>
        <fullName evidence="1">Uncharacterized protein</fullName>
    </submittedName>
</protein>